<proteinExistence type="inferred from homology"/>
<dbReference type="InterPro" id="IPR012907">
    <property type="entry name" value="Peptidase_S11_C"/>
</dbReference>
<keyword evidence="19" id="KW-1185">Reference proteome</keyword>
<evidence type="ECO:0000313" key="19">
    <source>
        <dbReference type="Proteomes" id="UP000201838"/>
    </source>
</evidence>
<keyword evidence="8 18" id="KW-0378">Hydrolase</keyword>
<dbReference type="SUPFAM" id="SSF69189">
    <property type="entry name" value="Penicillin-binding protein associated domain"/>
    <property type="match status" value="1"/>
</dbReference>
<reference evidence="18 19" key="1">
    <citation type="submission" date="2017-05" db="EMBL/GenBank/DDBJ databases">
        <authorList>
            <person name="Song R."/>
            <person name="Chenine A.L."/>
            <person name="Ruprecht R.M."/>
        </authorList>
    </citation>
    <scope>NUCLEOTIDE SEQUENCE [LARGE SCALE GENOMIC DNA]</scope>
    <source>
        <strain evidence="18 19">CECT 8489</strain>
    </source>
</reference>
<dbReference type="InterPro" id="IPR037167">
    <property type="entry name" value="Peptidase_S11_C_sf"/>
</dbReference>
<evidence type="ECO:0000256" key="5">
    <source>
        <dbReference type="ARBA" id="ARBA00022645"/>
    </source>
</evidence>
<evidence type="ECO:0000256" key="2">
    <source>
        <dbReference type="ARBA" id="ARBA00004752"/>
    </source>
</evidence>
<dbReference type="GO" id="GO:0008360">
    <property type="term" value="P:regulation of cell shape"/>
    <property type="evidence" value="ECO:0007669"/>
    <property type="project" value="UniProtKB-KW"/>
</dbReference>
<dbReference type="UniPathway" id="UPA00219"/>
<dbReference type="PRINTS" id="PR00725">
    <property type="entry name" value="DADACBPTASE1"/>
</dbReference>
<keyword evidence="6" id="KW-0645">Protease</keyword>
<feature type="binding site" evidence="14">
    <location>
        <position position="224"/>
    </location>
    <ligand>
        <name>substrate</name>
    </ligand>
</feature>
<dbReference type="RefSeq" id="WP_093973979.1">
    <property type="nucleotide sequence ID" value="NZ_FXXQ01000006.1"/>
</dbReference>
<evidence type="ECO:0000256" key="4">
    <source>
        <dbReference type="ARBA" id="ARBA00012448"/>
    </source>
</evidence>
<dbReference type="PANTHER" id="PTHR21581">
    <property type="entry name" value="D-ALANYL-D-ALANINE CARBOXYPEPTIDASE"/>
    <property type="match status" value="1"/>
</dbReference>
<name>A0A238J062_9RHOB</name>
<dbReference type="InterPro" id="IPR001967">
    <property type="entry name" value="Peptidase_S11_N"/>
</dbReference>
<dbReference type="Gene3D" id="3.40.710.10">
    <property type="entry name" value="DD-peptidase/beta-lactamase superfamily"/>
    <property type="match status" value="1"/>
</dbReference>
<dbReference type="GO" id="GO:0071555">
    <property type="term" value="P:cell wall organization"/>
    <property type="evidence" value="ECO:0007669"/>
    <property type="project" value="UniProtKB-KW"/>
</dbReference>
<accession>A0A238J062</accession>
<dbReference type="EMBL" id="FXXQ01000006">
    <property type="protein sequence ID" value="SMX24026.1"/>
    <property type="molecule type" value="Genomic_DNA"/>
</dbReference>
<evidence type="ECO:0000256" key="12">
    <source>
        <dbReference type="ARBA" id="ARBA00034000"/>
    </source>
</evidence>
<dbReference type="Pfam" id="PF07943">
    <property type="entry name" value="PBP5_C"/>
    <property type="match status" value="1"/>
</dbReference>
<organism evidence="18 19">
    <name type="scientific">Boseongicola aestuarii</name>
    <dbReference type="NCBI Taxonomy" id="1470561"/>
    <lineage>
        <taxon>Bacteria</taxon>
        <taxon>Pseudomonadati</taxon>
        <taxon>Pseudomonadota</taxon>
        <taxon>Alphaproteobacteria</taxon>
        <taxon>Rhodobacterales</taxon>
        <taxon>Paracoccaceae</taxon>
        <taxon>Boseongicola</taxon>
    </lineage>
</organism>
<evidence type="ECO:0000256" key="13">
    <source>
        <dbReference type="PIRSR" id="PIRSR618044-1"/>
    </source>
</evidence>
<dbReference type="AlphaFoldDB" id="A0A238J062"/>
<dbReference type="GO" id="GO:0009002">
    <property type="term" value="F:serine-type D-Ala-D-Ala carboxypeptidase activity"/>
    <property type="evidence" value="ECO:0007669"/>
    <property type="project" value="UniProtKB-EC"/>
</dbReference>
<evidence type="ECO:0000256" key="3">
    <source>
        <dbReference type="ARBA" id="ARBA00007164"/>
    </source>
</evidence>
<sequence length="391" mass="42713">MLRHIAILALIVTTACATALPQPAAAAFETRATSAYLYDVTTDTVLFEKNADVPLPPASMSKLMTLYMLFDALRDGRVTLDTTFGVSTKARLMGGSTMFLDETDRPTVESLIKGIIVQSGNDACIVVAEGLAGSEDAFARQMNARGPEIGLKNSTFANASGWPDPNHRMSMHDLAVLASRLITDFPEYYGYFALEEYDFDGRSPSNRFNRNPVLGLDMGADGLKTGHTMEAGYGLVGSAMQGDRRIVFVFSGLETDAERRQEAESFINWGFRQFLSRDVAKKGDTITQAPVWLGSQQQINLITESDIRLLVPAIGQDTLETRVEYATPLEAPIAAGTKVGELVITARDMPEKRIDLVSDRDVAYGGFIPRIRASANVLFDKAMGQVQTLME</sequence>
<feature type="signal peptide" evidence="16">
    <location>
        <begin position="1"/>
        <end position="19"/>
    </location>
</feature>
<dbReference type="EC" id="3.4.16.4" evidence="4"/>
<keyword evidence="10" id="KW-0573">Peptidoglycan synthesis</keyword>
<feature type="active site" evidence="13">
    <location>
        <position position="119"/>
    </location>
</feature>
<dbReference type="GO" id="GO:0009252">
    <property type="term" value="P:peptidoglycan biosynthetic process"/>
    <property type="evidence" value="ECO:0007669"/>
    <property type="project" value="UniProtKB-UniPathway"/>
</dbReference>
<dbReference type="PANTHER" id="PTHR21581:SF6">
    <property type="entry name" value="TRAFFICKING PROTEIN PARTICLE COMPLEX SUBUNIT 12"/>
    <property type="match status" value="1"/>
</dbReference>
<comment type="catalytic activity">
    <reaction evidence="12">
        <text>Preferential cleavage: (Ac)2-L-Lys-D-Ala-|-D-Ala. Also transpeptidation of peptidyl-alanyl moieties that are N-acyl substituents of D-alanine.</text>
        <dbReference type="EC" id="3.4.16.4"/>
    </reaction>
</comment>
<dbReference type="InterPro" id="IPR015956">
    <property type="entry name" value="Peniciliin-bd_prot_C_sf"/>
</dbReference>
<dbReference type="SMART" id="SM00936">
    <property type="entry name" value="PBP5_C"/>
    <property type="match status" value="1"/>
</dbReference>
<comment type="pathway">
    <text evidence="2">Cell wall biogenesis; peptidoglycan biosynthesis.</text>
</comment>
<dbReference type="InterPro" id="IPR018044">
    <property type="entry name" value="Peptidase_S11"/>
</dbReference>
<protein>
    <recommendedName>
        <fullName evidence="4">serine-type D-Ala-D-Ala carboxypeptidase</fullName>
        <ecNumber evidence="4">3.4.16.4</ecNumber>
    </recommendedName>
</protein>
<evidence type="ECO:0000256" key="8">
    <source>
        <dbReference type="ARBA" id="ARBA00022801"/>
    </source>
</evidence>
<evidence type="ECO:0000256" key="11">
    <source>
        <dbReference type="ARBA" id="ARBA00023316"/>
    </source>
</evidence>
<dbReference type="SUPFAM" id="SSF56601">
    <property type="entry name" value="beta-lactamase/transpeptidase-like"/>
    <property type="match status" value="1"/>
</dbReference>
<dbReference type="Proteomes" id="UP000201838">
    <property type="component" value="Unassembled WGS sequence"/>
</dbReference>
<evidence type="ECO:0000256" key="9">
    <source>
        <dbReference type="ARBA" id="ARBA00022960"/>
    </source>
</evidence>
<evidence type="ECO:0000256" key="14">
    <source>
        <dbReference type="PIRSR" id="PIRSR618044-2"/>
    </source>
</evidence>
<gene>
    <name evidence="18" type="primary">dacD</name>
    <name evidence="18" type="ORF">BOA8489_02140</name>
</gene>
<feature type="chain" id="PRO_5012444052" description="serine-type D-Ala-D-Ala carboxypeptidase" evidence="16">
    <location>
        <begin position="20"/>
        <end position="391"/>
    </location>
</feature>
<evidence type="ECO:0000256" key="7">
    <source>
        <dbReference type="ARBA" id="ARBA00022729"/>
    </source>
</evidence>
<evidence type="ECO:0000256" key="6">
    <source>
        <dbReference type="ARBA" id="ARBA00022670"/>
    </source>
</evidence>
<keyword evidence="9" id="KW-0133">Cell shape</keyword>
<feature type="active site" description="Acyl-ester intermediate" evidence="13">
    <location>
        <position position="59"/>
    </location>
</feature>
<evidence type="ECO:0000313" key="18">
    <source>
        <dbReference type="EMBL" id="SMX24026.1"/>
    </source>
</evidence>
<evidence type="ECO:0000256" key="16">
    <source>
        <dbReference type="SAM" id="SignalP"/>
    </source>
</evidence>
<keyword evidence="5 18" id="KW-0121">Carboxypeptidase</keyword>
<dbReference type="PROSITE" id="PS51257">
    <property type="entry name" value="PROKAR_LIPOPROTEIN"/>
    <property type="match status" value="1"/>
</dbReference>
<dbReference type="Gene3D" id="2.60.410.10">
    <property type="entry name" value="D-Ala-D-Ala carboxypeptidase, C-terminal domain"/>
    <property type="match status" value="1"/>
</dbReference>
<evidence type="ECO:0000256" key="15">
    <source>
        <dbReference type="RuleBase" id="RU004016"/>
    </source>
</evidence>
<evidence type="ECO:0000256" key="10">
    <source>
        <dbReference type="ARBA" id="ARBA00022984"/>
    </source>
</evidence>
<dbReference type="InterPro" id="IPR012338">
    <property type="entry name" value="Beta-lactam/transpept-like"/>
</dbReference>
<evidence type="ECO:0000259" key="17">
    <source>
        <dbReference type="SMART" id="SM00936"/>
    </source>
</evidence>
<feature type="domain" description="Peptidase S11 D-Ala-D-Ala carboxypeptidase A C-terminal" evidence="17">
    <location>
        <begin position="274"/>
        <end position="364"/>
    </location>
</feature>
<keyword evidence="7 16" id="KW-0732">Signal</keyword>
<dbReference type="Pfam" id="PF00768">
    <property type="entry name" value="Peptidase_S11"/>
    <property type="match status" value="1"/>
</dbReference>
<dbReference type="GO" id="GO:0006508">
    <property type="term" value="P:proteolysis"/>
    <property type="evidence" value="ECO:0007669"/>
    <property type="project" value="UniProtKB-KW"/>
</dbReference>
<feature type="active site" description="Proton acceptor" evidence="13">
    <location>
        <position position="62"/>
    </location>
</feature>
<keyword evidence="11" id="KW-0961">Cell wall biogenesis/degradation</keyword>
<comment type="function">
    <text evidence="1">Removes C-terminal D-alanyl residues from sugar-peptide cell wall precursors.</text>
</comment>
<evidence type="ECO:0000256" key="1">
    <source>
        <dbReference type="ARBA" id="ARBA00003217"/>
    </source>
</evidence>
<dbReference type="OrthoDB" id="9795979at2"/>
<comment type="similarity">
    <text evidence="3 15">Belongs to the peptidase S11 family.</text>
</comment>